<sequence>MQQWHTIVQSGGSLLIFAATALRLITVWRQSYPPPRLEAAGATQRFLCLSVDVQGYARNDDLRQAQIQHDLIDLLDQAGARAGLDRRRWIRQPAGDAELALIPYAEAPARVVGDFCLELAAALWRYNRVRDPITRMRLRLALDDGPADVARNGFAGQAVVGASRLVGAAPLRHALALTGTADLAVMLSDGVHRDWVRSGRSAVRPGWCRRVAVVEKEYAADAWLWLPGADVHGLVLAGH</sequence>
<dbReference type="AlphaFoldDB" id="A0A919UIH8"/>
<gene>
    <name evidence="1" type="ORF">Dsi01nite_107010</name>
</gene>
<reference evidence="1" key="1">
    <citation type="submission" date="2021-01" db="EMBL/GenBank/DDBJ databases">
        <title>Whole genome shotgun sequence of Dactylosporangium siamense NBRC 106093.</title>
        <authorList>
            <person name="Komaki H."/>
            <person name="Tamura T."/>
        </authorList>
    </citation>
    <scope>NUCLEOTIDE SEQUENCE</scope>
    <source>
        <strain evidence="1">NBRC 106093</strain>
    </source>
</reference>
<dbReference type="RefSeq" id="WP_203854253.1">
    <property type="nucleotide sequence ID" value="NZ_BAAAVW010000002.1"/>
</dbReference>
<dbReference type="InterPro" id="IPR029787">
    <property type="entry name" value="Nucleotide_cyclase"/>
</dbReference>
<dbReference type="Proteomes" id="UP000660611">
    <property type="component" value="Unassembled WGS sequence"/>
</dbReference>
<accession>A0A919UIH8</accession>
<dbReference type="EMBL" id="BONQ01000185">
    <property type="protein sequence ID" value="GIG52660.1"/>
    <property type="molecule type" value="Genomic_DNA"/>
</dbReference>
<comment type="caution">
    <text evidence="1">The sequence shown here is derived from an EMBL/GenBank/DDBJ whole genome shotgun (WGS) entry which is preliminary data.</text>
</comment>
<evidence type="ECO:0000313" key="2">
    <source>
        <dbReference type="Proteomes" id="UP000660611"/>
    </source>
</evidence>
<dbReference type="Gene3D" id="3.30.70.1230">
    <property type="entry name" value="Nucleotide cyclase"/>
    <property type="match status" value="1"/>
</dbReference>
<protein>
    <submittedName>
        <fullName evidence="1">Uncharacterized protein</fullName>
    </submittedName>
</protein>
<dbReference type="SUPFAM" id="SSF55073">
    <property type="entry name" value="Nucleotide cyclase"/>
    <property type="match status" value="1"/>
</dbReference>
<keyword evidence="2" id="KW-1185">Reference proteome</keyword>
<organism evidence="1 2">
    <name type="scientific">Dactylosporangium siamense</name>
    <dbReference type="NCBI Taxonomy" id="685454"/>
    <lineage>
        <taxon>Bacteria</taxon>
        <taxon>Bacillati</taxon>
        <taxon>Actinomycetota</taxon>
        <taxon>Actinomycetes</taxon>
        <taxon>Micromonosporales</taxon>
        <taxon>Micromonosporaceae</taxon>
        <taxon>Dactylosporangium</taxon>
    </lineage>
</organism>
<evidence type="ECO:0000313" key="1">
    <source>
        <dbReference type="EMBL" id="GIG52660.1"/>
    </source>
</evidence>
<name>A0A919UIH8_9ACTN</name>
<proteinExistence type="predicted"/>